<name>A0A5J5N3R5_MUNRE</name>
<sequence length="165" mass="18142">MVHVFSSSPCSPMANRRLLYVHQYSNPRPPAAGIASFKEESHGEVSPSPTPSSEWEETPLIFTVRQNMNREARGTPKRTWGSLFLEHCSPSILIPAPAPGKRPGTDASFHRSLAGAPLPGFASTPTHLPSKRLIKVWSFPTPAHTRFHTVRSQAPPRPGVNAHLR</sequence>
<dbReference type="PANTHER" id="PTHR40708:SF1">
    <property type="entry name" value="RIKEN CDNA 1700113H08 GENE"/>
    <property type="match status" value="1"/>
</dbReference>
<evidence type="ECO:0000313" key="3">
    <source>
        <dbReference type="Proteomes" id="UP000326062"/>
    </source>
</evidence>
<dbReference type="AlphaFoldDB" id="A0A5J5N3R5"/>
<dbReference type="PANTHER" id="PTHR40708">
    <property type="entry name" value="RIKEN CDNA 1700113H08 GENE"/>
    <property type="match status" value="1"/>
</dbReference>
<keyword evidence="3" id="KW-1185">Reference proteome</keyword>
<proteinExistence type="predicted"/>
<dbReference type="Pfam" id="PF15380">
    <property type="entry name" value="DUF4607"/>
    <property type="match status" value="2"/>
</dbReference>
<feature type="compositionally biased region" description="Low complexity" evidence="1">
    <location>
        <begin position="44"/>
        <end position="53"/>
    </location>
</feature>
<accession>A0A5J5N3R5</accession>
<evidence type="ECO:0000256" key="1">
    <source>
        <dbReference type="SAM" id="MobiDB-lite"/>
    </source>
</evidence>
<reference evidence="2 3" key="1">
    <citation type="submission" date="2019-06" db="EMBL/GenBank/DDBJ databases">
        <title>Discovery of a novel chromosome fission-fusion reversal in muntjac.</title>
        <authorList>
            <person name="Mudd A.B."/>
            <person name="Bredeson J.V."/>
            <person name="Baum R."/>
            <person name="Hockemeyer D."/>
            <person name="Rokhsar D.S."/>
        </authorList>
    </citation>
    <scope>NUCLEOTIDE SEQUENCE [LARGE SCALE GENOMIC DNA]</scope>
    <source>
        <strain evidence="2">UCam_UCB_Mr</strain>
        <tissue evidence="2">Fibroblast cell line</tissue>
    </source>
</reference>
<organism evidence="2 3">
    <name type="scientific">Muntiacus reevesi</name>
    <name type="common">Reeves' muntjac</name>
    <name type="synonym">Cervus reevesi</name>
    <dbReference type="NCBI Taxonomy" id="9886"/>
    <lineage>
        <taxon>Eukaryota</taxon>
        <taxon>Metazoa</taxon>
        <taxon>Chordata</taxon>
        <taxon>Craniata</taxon>
        <taxon>Vertebrata</taxon>
        <taxon>Euteleostomi</taxon>
        <taxon>Mammalia</taxon>
        <taxon>Eutheria</taxon>
        <taxon>Laurasiatheria</taxon>
        <taxon>Artiodactyla</taxon>
        <taxon>Ruminantia</taxon>
        <taxon>Pecora</taxon>
        <taxon>Cervidae</taxon>
        <taxon>Muntiacinae</taxon>
        <taxon>Muntiacus</taxon>
    </lineage>
</organism>
<dbReference type="InterPro" id="IPR029288">
    <property type="entry name" value="DUF4607"/>
</dbReference>
<protein>
    <submittedName>
        <fullName evidence="2">Uncharacterized protein</fullName>
    </submittedName>
</protein>
<dbReference type="Proteomes" id="UP000326062">
    <property type="component" value="Chromosome 1"/>
</dbReference>
<gene>
    <name evidence="2" type="ORF">FD755_001519</name>
</gene>
<evidence type="ECO:0000313" key="2">
    <source>
        <dbReference type="EMBL" id="KAB0386563.1"/>
    </source>
</evidence>
<dbReference type="EMBL" id="VCEB01000001">
    <property type="protein sequence ID" value="KAB0386563.1"/>
    <property type="molecule type" value="Genomic_DNA"/>
</dbReference>
<comment type="caution">
    <text evidence="2">The sequence shown here is derived from an EMBL/GenBank/DDBJ whole genome shotgun (WGS) entry which is preliminary data.</text>
</comment>
<feature type="region of interest" description="Disordered" evidence="1">
    <location>
        <begin position="31"/>
        <end position="55"/>
    </location>
</feature>